<dbReference type="EMBL" id="LCZI01001280">
    <property type="protein sequence ID" value="KKZ61523.1"/>
    <property type="molecule type" value="Genomic_DNA"/>
</dbReference>
<dbReference type="VEuPathDB" id="FungiDB:EMCG_00602"/>
<name>A0A0G2HU01_9EURO</name>
<proteinExistence type="predicted"/>
<dbReference type="Proteomes" id="UP000034164">
    <property type="component" value="Unassembled WGS sequence"/>
</dbReference>
<feature type="compositionally biased region" description="Polar residues" evidence="1">
    <location>
        <begin position="98"/>
        <end position="113"/>
    </location>
</feature>
<accession>A0A0G2HU01</accession>
<protein>
    <submittedName>
        <fullName evidence="2">Uncharacterized protein</fullName>
    </submittedName>
</protein>
<feature type="region of interest" description="Disordered" evidence="1">
    <location>
        <begin position="1"/>
        <end position="30"/>
    </location>
</feature>
<feature type="compositionally biased region" description="Low complexity" evidence="1">
    <location>
        <begin position="83"/>
        <end position="97"/>
    </location>
</feature>
<evidence type="ECO:0000256" key="1">
    <source>
        <dbReference type="SAM" id="MobiDB-lite"/>
    </source>
</evidence>
<evidence type="ECO:0000313" key="3">
    <source>
        <dbReference type="Proteomes" id="UP000034164"/>
    </source>
</evidence>
<comment type="caution">
    <text evidence="2">The sequence shown here is derived from an EMBL/GenBank/DDBJ whole genome shotgun (WGS) entry which is preliminary data.</text>
</comment>
<gene>
    <name evidence="2" type="ORF">EMCG_00602</name>
</gene>
<feature type="compositionally biased region" description="Low complexity" evidence="1">
    <location>
        <begin position="1"/>
        <end position="27"/>
    </location>
</feature>
<reference evidence="3" key="1">
    <citation type="journal article" date="2015" name="PLoS Genet.">
        <title>The dynamic genome and transcriptome of the human fungal pathogen Blastomyces and close relative Emmonsia.</title>
        <authorList>
            <person name="Munoz J.F."/>
            <person name="Gauthier G.M."/>
            <person name="Desjardins C.A."/>
            <person name="Gallo J.E."/>
            <person name="Holder J."/>
            <person name="Sullivan T.D."/>
            <person name="Marty A.J."/>
            <person name="Carmen J.C."/>
            <person name="Chen Z."/>
            <person name="Ding L."/>
            <person name="Gujja S."/>
            <person name="Magrini V."/>
            <person name="Misas E."/>
            <person name="Mitreva M."/>
            <person name="Priest M."/>
            <person name="Saif S."/>
            <person name="Whiston E.A."/>
            <person name="Young S."/>
            <person name="Zeng Q."/>
            <person name="Goldman W.E."/>
            <person name="Mardis E.R."/>
            <person name="Taylor J.W."/>
            <person name="McEwen J.G."/>
            <person name="Clay O.K."/>
            <person name="Klein B.S."/>
            <person name="Cuomo C.A."/>
        </authorList>
    </citation>
    <scope>NUCLEOTIDE SEQUENCE [LARGE SCALE GENOMIC DNA]</scope>
    <source>
        <strain evidence="3">UAMH 3008</strain>
    </source>
</reference>
<feature type="region of interest" description="Disordered" evidence="1">
    <location>
        <begin position="72"/>
        <end position="113"/>
    </location>
</feature>
<organism evidence="2 3">
    <name type="scientific">[Emmonsia] crescens</name>
    <dbReference type="NCBI Taxonomy" id="73230"/>
    <lineage>
        <taxon>Eukaryota</taxon>
        <taxon>Fungi</taxon>
        <taxon>Dikarya</taxon>
        <taxon>Ascomycota</taxon>
        <taxon>Pezizomycotina</taxon>
        <taxon>Eurotiomycetes</taxon>
        <taxon>Eurotiomycetidae</taxon>
        <taxon>Onygenales</taxon>
        <taxon>Ajellomycetaceae</taxon>
        <taxon>Emergomyces</taxon>
    </lineage>
</organism>
<evidence type="ECO:0000313" key="2">
    <source>
        <dbReference type="EMBL" id="KKZ61523.1"/>
    </source>
</evidence>
<dbReference type="AlphaFoldDB" id="A0A0G2HU01"/>
<sequence>MSPALPNQSSSSLPNNGNININPENNSYASYEDGQQDCIASQDLFLPNILERANASRNSFGISFEGYQHLEQHGTPGLTTTGQRTITIPSPTQQQQPGANQSPPTPVDQTPSARSRAPFILTPEDRGACGHKKPSNLGSSRIRGAYIAVVRPITLETPRTPPPRPRIRAVFVLREQPTFTGTAPKFGQDYHGRAAPVT</sequence>